<name>A0AAD5F7E0_PRUDU</name>
<proteinExistence type="predicted"/>
<evidence type="ECO:0000313" key="3">
    <source>
        <dbReference type="Proteomes" id="UP001054821"/>
    </source>
</evidence>
<dbReference type="EMBL" id="JAJFAZ020000001">
    <property type="protein sequence ID" value="KAI5356116.1"/>
    <property type="molecule type" value="Genomic_DNA"/>
</dbReference>
<protein>
    <recommendedName>
        <fullName evidence="4">Transmembrane protein</fullName>
    </recommendedName>
</protein>
<dbReference type="PANTHER" id="PTHR34459:SF3">
    <property type="entry name" value="OS01G0264500 PROTEIN"/>
    <property type="match status" value="1"/>
</dbReference>
<gene>
    <name evidence="2" type="ORF">L3X38_009011</name>
</gene>
<feature type="region of interest" description="Disordered" evidence="1">
    <location>
        <begin position="17"/>
        <end position="43"/>
    </location>
</feature>
<dbReference type="PANTHER" id="PTHR34459">
    <property type="entry name" value="OS01G0264500 PROTEIN"/>
    <property type="match status" value="1"/>
</dbReference>
<keyword evidence="3" id="KW-1185">Reference proteome</keyword>
<evidence type="ECO:0000313" key="2">
    <source>
        <dbReference type="EMBL" id="KAI5356116.1"/>
    </source>
</evidence>
<organism evidence="2 3">
    <name type="scientific">Prunus dulcis</name>
    <name type="common">Almond</name>
    <name type="synonym">Amygdalus dulcis</name>
    <dbReference type="NCBI Taxonomy" id="3755"/>
    <lineage>
        <taxon>Eukaryota</taxon>
        <taxon>Viridiplantae</taxon>
        <taxon>Streptophyta</taxon>
        <taxon>Embryophyta</taxon>
        <taxon>Tracheophyta</taxon>
        <taxon>Spermatophyta</taxon>
        <taxon>Magnoliopsida</taxon>
        <taxon>eudicotyledons</taxon>
        <taxon>Gunneridae</taxon>
        <taxon>Pentapetalae</taxon>
        <taxon>rosids</taxon>
        <taxon>fabids</taxon>
        <taxon>Rosales</taxon>
        <taxon>Rosaceae</taxon>
        <taxon>Amygdaloideae</taxon>
        <taxon>Amygdaleae</taxon>
        <taxon>Prunus</taxon>
    </lineage>
</organism>
<evidence type="ECO:0000256" key="1">
    <source>
        <dbReference type="SAM" id="MobiDB-lite"/>
    </source>
</evidence>
<dbReference type="Proteomes" id="UP001054821">
    <property type="component" value="Chromosome 1"/>
</dbReference>
<accession>A0AAD5F7E0</accession>
<feature type="region of interest" description="Disordered" evidence="1">
    <location>
        <begin position="198"/>
        <end position="220"/>
    </location>
</feature>
<dbReference type="AlphaFoldDB" id="A0AAD5F7E0"/>
<sequence length="220" mass="23538">MSLSSLRLRVSQPCDSVSLSVKDSNPNRRGAHHQSGVTRSSGSHLCDSLCFSLLWLATLGFHCGDLVPQSALFKGFCREFTQIEKGMADSKPTTSMRCHHCAGPLSKEMETSGWTVPPLIRDSFSMIGSAVGGTASAFYGFNHVMPVVRRWVKGPMWLHFFIGAPPVIVFSSACAGLAGGAVPALAQLASSSYRAVVSSSSLPPTSEDEKIRKSRTSSTL</sequence>
<reference evidence="2 3" key="1">
    <citation type="journal article" date="2022" name="G3 (Bethesda)">
        <title>Whole-genome sequence and methylome profiling of the almond [Prunus dulcis (Mill.) D.A. Webb] cultivar 'Nonpareil'.</title>
        <authorList>
            <person name="D'Amico-Willman K.M."/>
            <person name="Ouma W.Z."/>
            <person name="Meulia T."/>
            <person name="Sideli G.M."/>
            <person name="Gradziel T.M."/>
            <person name="Fresnedo-Ramirez J."/>
        </authorList>
    </citation>
    <scope>NUCLEOTIDE SEQUENCE [LARGE SCALE GENOMIC DNA]</scope>
    <source>
        <strain evidence="2">Clone GOH B32 T37-40</strain>
    </source>
</reference>
<evidence type="ECO:0008006" key="4">
    <source>
        <dbReference type="Google" id="ProtNLM"/>
    </source>
</evidence>
<comment type="caution">
    <text evidence="2">The sequence shown here is derived from an EMBL/GenBank/DDBJ whole genome shotgun (WGS) entry which is preliminary data.</text>
</comment>